<organism evidence="3 4">
    <name type="scientific">Clonostachys rhizophaga</name>
    <dbReference type="NCBI Taxonomy" id="160324"/>
    <lineage>
        <taxon>Eukaryota</taxon>
        <taxon>Fungi</taxon>
        <taxon>Dikarya</taxon>
        <taxon>Ascomycota</taxon>
        <taxon>Pezizomycotina</taxon>
        <taxon>Sordariomycetes</taxon>
        <taxon>Hypocreomycetidae</taxon>
        <taxon>Hypocreales</taxon>
        <taxon>Bionectriaceae</taxon>
        <taxon>Clonostachys</taxon>
    </lineage>
</organism>
<evidence type="ECO:0000256" key="1">
    <source>
        <dbReference type="SAM" id="MobiDB-lite"/>
    </source>
</evidence>
<dbReference type="PANTHER" id="PTHR42085">
    <property type="entry name" value="F-BOX DOMAIN-CONTAINING PROTEIN"/>
    <property type="match status" value="1"/>
</dbReference>
<dbReference type="Proteomes" id="UP000696573">
    <property type="component" value="Unassembled WGS sequence"/>
</dbReference>
<comment type="caution">
    <text evidence="3">The sequence shown here is derived from an EMBL/GenBank/DDBJ whole genome shotgun (WGS) entry which is preliminary data.</text>
</comment>
<evidence type="ECO:0000259" key="2">
    <source>
        <dbReference type="Pfam" id="PF24864"/>
    </source>
</evidence>
<dbReference type="PANTHER" id="PTHR42085:SF2">
    <property type="entry name" value="F-BOX DOMAIN-CONTAINING PROTEIN"/>
    <property type="match status" value="1"/>
</dbReference>
<evidence type="ECO:0000313" key="4">
    <source>
        <dbReference type="Proteomes" id="UP000696573"/>
    </source>
</evidence>
<dbReference type="Pfam" id="PF24864">
    <property type="entry name" value="DUF7730"/>
    <property type="match status" value="1"/>
</dbReference>
<dbReference type="InterPro" id="IPR056632">
    <property type="entry name" value="DUF7730"/>
</dbReference>
<feature type="region of interest" description="Disordered" evidence="1">
    <location>
        <begin position="372"/>
        <end position="404"/>
    </location>
</feature>
<sequence length="404" mass="46159">MRYLLVRLNSQPYCRSDHRWSYDKETGECRECQNLGSESIIKCWEAVCNRLAAIPPGCLTIEFICDAKDLTTAERFLSPMNALPRLKQCTIQLGRQHDSDLTSLARSTILRLTGGVQHLESSSSPFPFLSLPTEIRLLILKFANLAPESSIANDDIIVTKNHIDFRLSLSYFNASGKCGCRCAFNRRHCSCQTYYASDSATCQCRPLPLSLLQVSRQVHLEASELLYSKNTFIFGDPLPDILELLESFRPEMLRDFRHIRFDLGIIYRKIGFARQDRTRWTWEDFDKDWVSLLSFIAKSFEISKLLIKIDTYFDNAFTYDGPFYRSHYDAYIGMVKGVKRCLGSGLQGFHISLGLYPQLEPELERYVMDSDYTSGKGPCPKVSPESRDRGSSTPVDIPSLHNDL</sequence>
<accession>A0A9N9VXM0</accession>
<protein>
    <recommendedName>
        <fullName evidence="2">DUF7730 domain-containing protein</fullName>
    </recommendedName>
</protein>
<dbReference type="OrthoDB" id="2099276at2759"/>
<dbReference type="EMBL" id="CABFNQ020000750">
    <property type="protein sequence ID" value="CAH0034449.1"/>
    <property type="molecule type" value="Genomic_DNA"/>
</dbReference>
<reference evidence="3" key="1">
    <citation type="submission" date="2021-10" db="EMBL/GenBank/DDBJ databases">
        <authorList>
            <person name="Piombo E."/>
        </authorList>
    </citation>
    <scope>NUCLEOTIDE SEQUENCE</scope>
</reference>
<feature type="domain" description="DUF7730" evidence="2">
    <location>
        <begin position="126"/>
        <end position="309"/>
    </location>
</feature>
<name>A0A9N9VXM0_9HYPO</name>
<evidence type="ECO:0000313" key="3">
    <source>
        <dbReference type="EMBL" id="CAH0034449.1"/>
    </source>
</evidence>
<dbReference type="AlphaFoldDB" id="A0A9N9VXM0"/>
<proteinExistence type="predicted"/>
<keyword evidence="4" id="KW-1185">Reference proteome</keyword>
<gene>
    <name evidence="3" type="ORF">CRHIZ90672A_00009276</name>
</gene>
<dbReference type="InterPro" id="IPR038883">
    <property type="entry name" value="AN11006-like"/>
</dbReference>